<dbReference type="NCBIfam" id="NF033788">
    <property type="entry name" value="HTH_metalloreg"/>
    <property type="match status" value="1"/>
</dbReference>
<evidence type="ECO:0000259" key="4">
    <source>
        <dbReference type="PROSITE" id="PS50987"/>
    </source>
</evidence>
<dbReference type="Proteomes" id="UP000317940">
    <property type="component" value="Unassembled WGS sequence"/>
</dbReference>
<dbReference type="PROSITE" id="PS50987">
    <property type="entry name" value="HTH_ARSR_2"/>
    <property type="match status" value="1"/>
</dbReference>
<dbReference type="InterPro" id="IPR045981">
    <property type="entry name" value="DUF5937"/>
</dbReference>
<dbReference type="CDD" id="cd00090">
    <property type="entry name" value="HTH_ARSR"/>
    <property type="match status" value="1"/>
</dbReference>
<gene>
    <name evidence="5" type="ORF">FHX73_11377</name>
</gene>
<evidence type="ECO:0000313" key="6">
    <source>
        <dbReference type="Proteomes" id="UP000317940"/>
    </source>
</evidence>
<dbReference type="PRINTS" id="PR00778">
    <property type="entry name" value="HTHARSR"/>
</dbReference>
<evidence type="ECO:0000256" key="3">
    <source>
        <dbReference type="ARBA" id="ARBA00023163"/>
    </source>
</evidence>
<organism evidence="5 6">
    <name type="scientific">Kitasatospora viridis</name>
    <dbReference type="NCBI Taxonomy" id="281105"/>
    <lineage>
        <taxon>Bacteria</taxon>
        <taxon>Bacillati</taxon>
        <taxon>Actinomycetota</taxon>
        <taxon>Actinomycetes</taxon>
        <taxon>Kitasatosporales</taxon>
        <taxon>Streptomycetaceae</taxon>
        <taxon>Kitasatospora</taxon>
    </lineage>
</organism>
<keyword evidence="6" id="KW-1185">Reference proteome</keyword>
<dbReference type="SMART" id="SM00418">
    <property type="entry name" value="HTH_ARSR"/>
    <property type="match status" value="1"/>
</dbReference>
<feature type="domain" description="HTH arsR-type" evidence="4">
    <location>
        <begin position="274"/>
        <end position="366"/>
    </location>
</feature>
<dbReference type="AlphaFoldDB" id="A0A561UB69"/>
<dbReference type="OrthoDB" id="3396564at2"/>
<dbReference type="InterPro" id="IPR011991">
    <property type="entry name" value="ArsR-like_HTH"/>
</dbReference>
<dbReference type="PANTHER" id="PTHR33154:SF33">
    <property type="entry name" value="TRANSCRIPTIONAL REPRESSOR SDPR"/>
    <property type="match status" value="1"/>
</dbReference>
<evidence type="ECO:0000313" key="5">
    <source>
        <dbReference type="EMBL" id="TWF96605.1"/>
    </source>
</evidence>
<dbReference type="EMBL" id="VIWT01000001">
    <property type="protein sequence ID" value="TWF96605.1"/>
    <property type="molecule type" value="Genomic_DNA"/>
</dbReference>
<protein>
    <submittedName>
        <fullName evidence="5">ArsR family transcriptional regulator</fullName>
    </submittedName>
</protein>
<dbReference type="GO" id="GO:0003700">
    <property type="term" value="F:DNA-binding transcription factor activity"/>
    <property type="evidence" value="ECO:0007669"/>
    <property type="project" value="InterPro"/>
</dbReference>
<proteinExistence type="predicted"/>
<accession>A0A561UB69</accession>
<name>A0A561UB69_9ACTN</name>
<dbReference type="InterPro" id="IPR036390">
    <property type="entry name" value="WH_DNA-bd_sf"/>
</dbReference>
<dbReference type="GO" id="GO:0003677">
    <property type="term" value="F:DNA binding"/>
    <property type="evidence" value="ECO:0007669"/>
    <property type="project" value="UniProtKB-KW"/>
</dbReference>
<dbReference type="InterPro" id="IPR036388">
    <property type="entry name" value="WH-like_DNA-bd_sf"/>
</dbReference>
<dbReference type="Pfam" id="PF12840">
    <property type="entry name" value="HTH_20"/>
    <property type="match status" value="1"/>
</dbReference>
<dbReference type="SUPFAM" id="SSF46785">
    <property type="entry name" value="Winged helix' DNA-binding domain"/>
    <property type="match status" value="1"/>
</dbReference>
<evidence type="ECO:0000256" key="2">
    <source>
        <dbReference type="ARBA" id="ARBA00023125"/>
    </source>
</evidence>
<dbReference type="InterPro" id="IPR001845">
    <property type="entry name" value="HTH_ArsR_DNA-bd_dom"/>
</dbReference>
<reference evidence="5 6" key="1">
    <citation type="submission" date="2019-06" db="EMBL/GenBank/DDBJ databases">
        <title>Sequencing the genomes of 1000 actinobacteria strains.</title>
        <authorList>
            <person name="Klenk H.-P."/>
        </authorList>
    </citation>
    <scope>NUCLEOTIDE SEQUENCE [LARGE SCALE GENOMIC DNA]</scope>
    <source>
        <strain evidence="5 6">DSM 44826</strain>
    </source>
</reference>
<keyword evidence="2" id="KW-0238">DNA-binding</keyword>
<dbReference type="PANTHER" id="PTHR33154">
    <property type="entry name" value="TRANSCRIPTIONAL REGULATOR, ARSR FAMILY"/>
    <property type="match status" value="1"/>
</dbReference>
<comment type="caution">
    <text evidence="5">The sequence shown here is derived from an EMBL/GenBank/DDBJ whole genome shotgun (WGS) entry which is preliminary data.</text>
</comment>
<dbReference type="RefSeq" id="WP_145902935.1">
    <property type="nucleotide sequence ID" value="NZ_BAAAMZ010000004.1"/>
</dbReference>
<dbReference type="Pfam" id="PF19361">
    <property type="entry name" value="DUF5937"/>
    <property type="match status" value="1"/>
</dbReference>
<dbReference type="Gene3D" id="1.10.10.10">
    <property type="entry name" value="Winged helix-like DNA-binding domain superfamily/Winged helix DNA-binding domain"/>
    <property type="match status" value="1"/>
</dbReference>
<sequence length="366" mass="39513">MSLTIDVTGLPEDRLLFAPSPLAELAAMLHLLAEPAHHPTLHGWATATAARLPTELADRLTEADFLWRHSRADFLIPSRPGATLAEELDAVDRVDDERYAAAALLTSCGAARLSYRQSASPLTDEGARERARELAAARGPRQAAFTELLLAKPGEVRRRVRRLLEECGEAFFADTWQQLLPSLAADARHKADLLARHGLAAAVAAVSGAAALEQTADGRRRIVLDKLQDTAVSATERGGLTFVPSAFGRPHLVAVHATGWQPTVQYPVPEAGLPEAVSLDLVQRRLAALAHPIRLRLARTIARGPHSTGELAAAWQLTAPEVSRHLAVLRKAGLLTVQRRGRYVLYSLDLGTSARLGADLVEAVLR</sequence>
<keyword evidence="1" id="KW-0805">Transcription regulation</keyword>
<keyword evidence="3" id="KW-0804">Transcription</keyword>
<dbReference type="InterPro" id="IPR051081">
    <property type="entry name" value="HTH_MetalResp_TranReg"/>
</dbReference>
<evidence type="ECO:0000256" key="1">
    <source>
        <dbReference type="ARBA" id="ARBA00023015"/>
    </source>
</evidence>